<evidence type="ECO:0000313" key="1">
    <source>
        <dbReference type="EMBL" id="KAA3677063.1"/>
    </source>
</evidence>
<keyword evidence="2" id="KW-1185">Reference proteome</keyword>
<gene>
    <name evidence="1" type="ORF">DEA37_0006830</name>
</gene>
<dbReference type="AlphaFoldDB" id="A0A5J4NNB7"/>
<comment type="caution">
    <text evidence="1">The sequence shown here is derived from an EMBL/GenBank/DDBJ whole genome shotgun (WGS) entry which is preliminary data.</text>
</comment>
<sequence length="279" mass="31102">MGPCILSFFNEEEAKMFRRTDVRLTNPAPVVLETLHQLFEKIGTPGGLSGKVLQPPSGTGPVDCERKICKRFCMGFRKRDLQTKFISKPALNLSTALIRAKECEDLEQLEKKLAAKDSVCSDFRQNSLNPGHLLRPNRPGVLMGGECCYCKRLCRRARHCGYNPQTGSQSPKGESLTLYVALYFVISPNCVVNLKPSSVRGNINKEPVLFSVNTGASSSLINPPLADELKEHRTAPAKPVRYFSRTVPKCRWRHPYPQVCSSVIKWRAPVPGIYSGEPL</sequence>
<evidence type="ECO:0000313" key="2">
    <source>
        <dbReference type="Proteomes" id="UP000324629"/>
    </source>
</evidence>
<organism evidence="1 2">
    <name type="scientific">Paragonimus westermani</name>
    <dbReference type="NCBI Taxonomy" id="34504"/>
    <lineage>
        <taxon>Eukaryota</taxon>
        <taxon>Metazoa</taxon>
        <taxon>Spiralia</taxon>
        <taxon>Lophotrochozoa</taxon>
        <taxon>Platyhelminthes</taxon>
        <taxon>Trematoda</taxon>
        <taxon>Digenea</taxon>
        <taxon>Plagiorchiida</taxon>
        <taxon>Troglotremata</taxon>
        <taxon>Troglotrematidae</taxon>
        <taxon>Paragonimus</taxon>
    </lineage>
</organism>
<dbReference type="Proteomes" id="UP000324629">
    <property type="component" value="Unassembled WGS sequence"/>
</dbReference>
<reference evidence="1 2" key="1">
    <citation type="journal article" date="2019" name="Gigascience">
        <title>Whole-genome sequence of the oriental lung fluke Paragonimus westermani.</title>
        <authorList>
            <person name="Oey H."/>
            <person name="Zakrzewski M."/>
            <person name="Narain K."/>
            <person name="Devi K.R."/>
            <person name="Agatsuma T."/>
            <person name="Nawaratna S."/>
            <person name="Gobert G.N."/>
            <person name="Jones M.K."/>
            <person name="Ragan M.A."/>
            <person name="McManus D.P."/>
            <person name="Krause L."/>
        </authorList>
    </citation>
    <scope>NUCLEOTIDE SEQUENCE [LARGE SCALE GENOMIC DNA]</scope>
    <source>
        <strain evidence="1 2">IND2009</strain>
    </source>
</reference>
<accession>A0A5J4NNB7</accession>
<proteinExistence type="predicted"/>
<name>A0A5J4NNB7_9TREM</name>
<protein>
    <submittedName>
        <fullName evidence="1">Uncharacterized protein</fullName>
    </submittedName>
</protein>
<dbReference type="EMBL" id="QNGE01001679">
    <property type="protein sequence ID" value="KAA3677063.1"/>
    <property type="molecule type" value="Genomic_DNA"/>
</dbReference>